<dbReference type="InterPro" id="IPR036736">
    <property type="entry name" value="ACP-like_sf"/>
</dbReference>
<evidence type="ECO:0000256" key="1">
    <source>
        <dbReference type="ARBA" id="ARBA00001957"/>
    </source>
</evidence>
<proteinExistence type="inferred from homology"/>
<dbReference type="InterPro" id="IPR010071">
    <property type="entry name" value="AA_adenyl_dom"/>
</dbReference>
<dbReference type="PROSITE" id="PS50075">
    <property type="entry name" value="CARRIER"/>
    <property type="match status" value="4"/>
</dbReference>
<dbReference type="Pfam" id="PF13193">
    <property type="entry name" value="AMP-binding_C"/>
    <property type="match status" value="3"/>
</dbReference>
<keyword evidence="8" id="KW-0511">Multifunctional enzyme</keyword>
<dbReference type="NCBIfam" id="TIGR01720">
    <property type="entry name" value="NRPS-para261"/>
    <property type="match status" value="1"/>
</dbReference>
<comment type="similarity">
    <text evidence="2">Belongs to the ATP-dependent AMP-binding enzyme family.</text>
</comment>
<dbReference type="GO" id="GO:0016874">
    <property type="term" value="F:ligase activity"/>
    <property type="evidence" value="ECO:0007669"/>
    <property type="project" value="UniProtKB-KW"/>
</dbReference>
<evidence type="ECO:0000256" key="8">
    <source>
        <dbReference type="ARBA" id="ARBA00023268"/>
    </source>
</evidence>
<dbReference type="FunFam" id="1.10.1200.10:FF:000005">
    <property type="entry name" value="Nonribosomal peptide synthetase 1"/>
    <property type="match status" value="4"/>
</dbReference>
<dbReference type="InterPro" id="IPR006162">
    <property type="entry name" value="Ppantetheine_attach_site"/>
</dbReference>
<dbReference type="SUPFAM" id="SSF47336">
    <property type="entry name" value="ACP-like"/>
    <property type="match status" value="4"/>
</dbReference>
<evidence type="ECO:0000259" key="10">
    <source>
        <dbReference type="PROSITE" id="PS50075"/>
    </source>
</evidence>
<comment type="cofactor">
    <cofactor evidence="1">
        <name>pantetheine 4'-phosphate</name>
        <dbReference type="ChEBI" id="CHEBI:47942"/>
    </cofactor>
</comment>
<dbReference type="NCBIfam" id="NF003417">
    <property type="entry name" value="PRK04813.1"/>
    <property type="match status" value="6"/>
</dbReference>
<dbReference type="FunFam" id="3.40.50.980:FF:000001">
    <property type="entry name" value="Non-ribosomal peptide synthetase"/>
    <property type="match status" value="2"/>
</dbReference>
<keyword evidence="12" id="KW-1185">Reference proteome</keyword>
<dbReference type="GO" id="GO:0017000">
    <property type="term" value="P:antibiotic biosynthetic process"/>
    <property type="evidence" value="ECO:0007669"/>
    <property type="project" value="UniProtKB-KW"/>
</dbReference>
<dbReference type="InterPro" id="IPR020845">
    <property type="entry name" value="AMP-binding_CS"/>
</dbReference>
<dbReference type="Gene3D" id="3.30.300.30">
    <property type="match status" value="4"/>
</dbReference>
<dbReference type="Proteomes" id="UP000193834">
    <property type="component" value="Unassembled WGS sequence"/>
</dbReference>
<evidence type="ECO:0000256" key="7">
    <source>
        <dbReference type="ARBA" id="ARBA00023194"/>
    </source>
</evidence>
<dbReference type="GO" id="GO:0031177">
    <property type="term" value="F:phosphopantetheine binding"/>
    <property type="evidence" value="ECO:0007669"/>
    <property type="project" value="InterPro"/>
</dbReference>
<dbReference type="CDD" id="cd19531">
    <property type="entry name" value="LCL_NRPS-like"/>
    <property type="match status" value="3"/>
</dbReference>
<dbReference type="NCBIfam" id="TIGR01733">
    <property type="entry name" value="AA-adenyl-dom"/>
    <property type="match status" value="2"/>
</dbReference>
<feature type="domain" description="Carrier" evidence="10">
    <location>
        <begin position="830"/>
        <end position="904"/>
    </location>
</feature>
<accession>A0A1X7LV89</accession>
<dbReference type="InterPro" id="IPR025110">
    <property type="entry name" value="AMP-bd_C"/>
</dbReference>
<evidence type="ECO:0000256" key="9">
    <source>
        <dbReference type="SAM" id="MobiDB-lite"/>
    </source>
</evidence>
<evidence type="ECO:0000256" key="4">
    <source>
        <dbReference type="ARBA" id="ARBA00022553"/>
    </source>
</evidence>
<dbReference type="InterPro" id="IPR000873">
    <property type="entry name" value="AMP-dep_synth/lig_dom"/>
</dbReference>
<dbReference type="Pfam" id="PF00501">
    <property type="entry name" value="AMP-binding"/>
    <property type="match status" value="4"/>
</dbReference>
<feature type="domain" description="Carrier" evidence="10">
    <location>
        <begin position="4583"/>
        <end position="4659"/>
    </location>
</feature>
<dbReference type="CDD" id="cd12117">
    <property type="entry name" value="A_NRPS_Srf_like"/>
    <property type="match status" value="1"/>
</dbReference>
<reference evidence="11 12" key="1">
    <citation type="submission" date="2017-04" db="EMBL/GenBank/DDBJ databases">
        <authorList>
            <person name="Afonso C.L."/>
            <person name="Miller P.J."/>
            <person name="Scott M.A."/>
            <person name="Spackman E."/>
            <person name="Goraichik I."/>
            <person name="Dimitrov K.M."/>
            <person name="Suarez D.L."/>
            <person name="Swayne D.E."/>
        </authorList>
    </citation>
    <scope>NUCLEOTIDE SEQUENCE [LARGE SCALE GENOMIC DNA]</scope>
    <source>
        <strain evidence="11 12">11</strain>
    </source>
</reference>
<dbReference type="GO" id="GO:0008610">
    <property type="term" value="P:lipid biosynthetic process"/>
    <property type="evidence" value="ECO:0007669"/>
    <property type="project" value="UniProtKB-ARBA"/>
</dbReference>
<keyword evidence="7" id="KW-0045">Antibiotic biosynthesis</keyword>
<keyword evidence="5" id="KW-0436">Ligase</keyword>
<keyword evidence="6" id="KW-0677">Repeat</keyword>
<dbReference type="PANTHER" id="PTHR45527:SF1">
    <property type="entry name" value="FATTY ACID SYNTHASE"/>
    <property type="match status" value="1"/>
</dbReference>
<dbReference type="PANTHER" id="PTHR45527">
    <property type="entry name" value="NONRIBOSOMAL PEPTIDE SYNTHETASE"/>
    <property type="match status" value="1"/>
</dbReference>
<dbReference type="Pfam" id="PF00668">
    <property type="entry name" value="Condensation"/>
    <property type="match status" value="6"/>
</dbReference>
<evidence type="ECO:0000256" key="6">
    <source>
        <dbReference type="ARBA" id="ARBA00022737"/>
    </source>
</evidence>
<dbReference type="Gene3D" id="3.40.50.12780">
    <property type="entry name" value="N-terminal domain of ligase-like"/>
    <property type="match status" value="2"/>
</dbReference>
<keyword evidence="4" id="KW-0597">Phosphoprotein</keyword>
<dbReference type="InterPro" id="IPR020806">
    <property type="entry name" value="PKS_PP-bd"/>
</dbReference>
<evidence type="ECO:0000313" key="12">
    <source>
        <dbReference type="Proteomes" id="UP000193834"/>
    </source>
</evidence>
<dbReference type="Gene3D" id="2.30.38.10">
    <property type="entry name" value="Luciferase, Domain 3"/>
    <property type="match status" value="2"/>
</dbReference>
<feature type="region of interest" description="Disordered" evidence="9">
    <location>
        <begin position="2323"/>
        <end position="2344"/>
    </location>
</feature>
<dbReference type="InterPro" id="IPR045851">
    <property type="entry name" value="AMP-bd_C_sf"/>
</dbReference>
<dbReference type="SMART" id="SM00823">
    <property type="entry name" value="PKS_PP"/>
    <property type="match status" value="4"/>
</dbReference>
<evidence type="ECO:0000313" key="11">
    <source>
        <dbReference type="EMBL" id="SMG57755.1"/>
    </source>
</evidence>
<dbReference type="InterPro" id="IPR001242">
    <property type="entry name" value="Condensation_dom"/>
</dbReference>
<dbReference type="EMBL" id="FXAZ01000008">
    <property type="protein sequence ID" value="SMG57755.1"/>
    <property type="molecule type" value="Genomic_DNA"/>
</dbReference>
<evidence type="ECO:0000256" key="5">
    <source>
        <dbReference type="ARBA" id="ARBA00022598"/>
    </source>
</evidence>
<evidence type="ECO:0000256" key="3">
    <source>
        <dbReference type="ARBA" id="ARBA00022450"/>
    </source>
</evidence>
<organism evidence="11 12">
    <name type="scientific">Paenibacillus aquistagni</name>
    <dbReference type="NCBI Taxonomy" id="1852522"/>
    <lineage>
        <taxon>Bacteria</taxon>
        <taxon>Bacillati</taxon>
        <taxon>Bacillota</taxon>
        <taxon>Bacilli</taxon>
        <taxon>Bacillales</taxon>
        <taxon>Paenibacillaceae</taxon>
        <taxon>Paenibacillus</taxon>
    </lineage>
</organism>
<dbReference type="GO" id="GO:0044550">
    <property type="term" value="P:secondary metabolite biosynthetic process"/>
    <property type="evidence" value="ECO:0007669"/>
    <property type="project" value="UniProtKB-ARBA"/>
</dbReference>
<dbReference type="CDD" id="cd19534">
    <property type="entry name" value="E_NRPS"/>
    <property type="match status" value="1"/>
</dbReference>
<dbReference type="SUPFAM" id="SSF52777">
    <property type="entry name" value="CoA-dependent acyltransferases"/>
    <property type="match status" value="11"/>
</dbReference>
<keyword evidence="3" id="KW-0596">Phosphopantetheine</keyword>
<dbReference type="PROSITE" id="PS00455">
    <property type="entry name" value="AMP_BINDING"/>
    <property type="match status" value="4"/>
</dbReference>
<dbReference type="Pfam" id="PF00550">
    <property type="entry name" value="PP-binding"/>
    <property type="match status" value="4"/>
</dbReference>
<name>A0A1X7LV89_9BACL</name>
<protein>
    <submittedName>
        <fullName evidence="11">Non-ribosomal peptide synthase domain TIGR01720/amino acid adenylation domain-containing protein</fullName>
    </submittedName>
</protein>
<dbReference type="FunFam" id="3.30.300.30:FF:000010">
    <property type="entry name" value="Enterobactin synthetase component F"/>
    <property type="match status" value="4"/>
</dbReference>
<dbReference type="Gene3D" id="3.40.50.980">
    <property type="match status" value="8"/>
</dbReference>
<dbReference type="Gene3D" id="3.30.559.30">
    <property type="entry name" value="Nonribosomal peptide synthetase, condensation domain"/>
    <property type="match status" value="6"/>
</dbReference>
<evidence type="ECO:0000256" key="2">
    <source>
        <dbReference type="ARBA" id="ARBA00006432"/>
    </source>
</evidence>
<dbReference type="PROSITE" id="PS00012">
    <property type="entry name" value="PHOSPHOPANTETHEINE"/>
    <property type="match status" value="4"/>
</dbReference>
<dbReference type="CDD" id="cd19543">
    <property type="entry name" value="DCL_NRPS"/>
    <property type="match status" value="1"/>
</dbReference>
<sequence length="5117" mass="574462">MRRALLFVVFHAWEQSGTAARQRIAASVQLSNRSGDLAKAIDIVFTYLKKAGSKAVALLRHMLRRIAFTDAEKGTIQVAFEKETLYWNEKFGSDDYTLTRLPYSKAPSSQAPIMSTVGGSLSEKAAQRVLQMSKGAPLAAFMILLAGVQSLLHKYTGASDILVGMPIVRNKAESRRSVNHTVILKSLLSAGATFKTLLSELRTSLPEAIQHQHIPFLKMTEKLDLQVADGIPVIHTLVSLKELHLHEIGQNVVTDCSFAFSLTGGTIQLELSYNEHLYDSEFMTRVVGHLNRLLAVGLHELELDIVQADMLSEDEKFQLLQSFNDTEMDYPRDQTIHQLVEEQAKRVPEATAVVFEGRRLSYAELNERANRLARTLRSVGVQPNQLVGLMTRRSLETVVGILAVLKAGGAYVPIDPEYPKERIRYILENSNAQLLLTQRELQQQVPFQGTVLALDDEQAYSADGSNLEPASGPNDLAYVIYTSGTTGKPKGVMLEHRGLVSLKLMFADRLGITEHDRIVQFASLSFDASCWEMFKALYFGAALYIPTAETILDTRLFERYMNEHAITAAILPPTYSAYLDPDRLPSLTKLVTGGSAVSAEFVQQWKAKVRYFNAYGPTEASIVTTLWDADEEQTERRVIPIGRPLANHRIFILDAHLQLVPPGVDGELCVAGVGLARGYLNQPELTAEKFVEHPFAPGERLYRTGDLARWLPDGNIEYLGRIDHQVKIRGFRIEIGEIEEQLLKIDAVQETIVIAREGKSGQELCAYLVAGRPLTLGELRSALAQKLPNYMIPAHFVQLPRMPLTPNDKIDRKALPAPEGNALSSGAYVAPRNEAERTLADVWQAVLNADRVGVTDHFFELGGDSIKSIQVSSRLHQAGYKLEIRDLFKYPTISQLSLHVKPIGRTIDQGEISGEAALTPIQHWFFESSFADPHHFNQSVMLYRKERFNEETVRQVLQKLTEHHDALRMVFRKTEQGFSALNRAIQGGGLLFTLDVFDFKGAEHTAQAVEAKATDIQAGIDLENGPLVKAGLFRCADGDHLLLAVHHAVVDGVSWRILMEDFASGYEQAGKSDDIRFPAKTDAYRTWSEQLAAYAQSPEMSKERTYWQSVEQIVVPTLPKDLEADVTTQQDSESLFVRLTPEETELLLKRVHRAYNTEMNDILVTALGIALRKWTGHERVRINLEGHGRESIGTDIDITRTVGWFTTKFPVVLEQETDRDMAYQIKQVKESLRCIPNKGLGYGICRYLSKLEDGFVWGAEPEINFNYLGQFDDDVNQDEMGISPYSSGSPTSDRQARSFVLDINGMVLDGALSLDLSYSRKQYRKETMESFAHQLEQSLRELIIHCAGKENTELTPSDVQFKGLTIAELEQIGQRLGHVGEIENIYSLTPMQKGMWFHSALDRQTAAYFEQTRFTMQGALDVQLFERSWMELAKRHLVLRANFVKGPAGEPLQIIYRDKPVGFEYEELLYLDADEKQAYLDKKAEHDKLRGFDMEHDALVRFTILRTEEQSYHVLWSFQHILMDGWCLAQLTQELFEIYSALTSGKQPVGDKGSDYGAYIEWLENQDDQAASGYWTAFLAGYEGQIVLPGQKEPAPNGRFTADYVTAELGKDLSKRMDRMAKERLVTVNTLLQAAWGVLLQKYNGTSDAVFGSVVAGRPAEIPGIESMIGLFINTVPVRVTSAADTLFADLMGKLQEQALESGQYAYYPLYEIQARSVQKQNLINHIIAFENYPVDEQMEQADDQQHGDLTIADVQMEEQTNYNFNVTVVPGAEIEIRFDFNAEVFDKDSIERLKGHLVHLLEQVTDNPDIAVGELELVTEVEKADLLGRFNNTTTKFPRGKTLIQLFEEQAERIPDAAAISLNEQELTYRELNERVNRLARTLRSHGISKGCLVAIMAERSIEMVVGMLAAHKAGAAYVPIDPEYPEERIRFLIEDSGAQVMLTQSRLRERLAGSDSVILLDDESFYHEDGTNLSPGTEATDLACIIYTSGTTGKPKGNLVTHRNIVRIVRNTNYIDITERDHVLQLSSYSFDGAIFDIFGALTNGARLVLVPRETLLEIGRLAELIQRERISVMLITTAFFNTLVDVNVDCLRDVRAILFGGERVSVRHVHKALAHIGPGRLNHLYGPSESTVYTTYLPVDFVEESAATVPIGRPISNTMVYIVDSRNKLLPIGVVGELCVGGEGLVRGYNNRAELTAEKFVDNPFVPGERMYRTGDLAKWLPDGTIEYVGRTDDQVKIRGFRIELGEIEAQLQKVEGIRKSTVFARENASGEKQLCAYYEADCELSATELKNVLSQELPAYMIPAYLIQLERLPLTTNGKVDRRSLPAPEESLQPGEGRTPPRTALEASLAGIWKSVLGLVHIGVHDNFFDLGGHSLRATTLVSKVHQELNVELPLRDVFRYSTIEEMALAISRIGEQSFSSIPLADARAYYPLSSAQKRLFILNQLEGADQSYNMPGVLLLEGAIGRSLLEKAFRGLIARHETLRTGFEIVQGEAVQRIYESVDFVVEYRHASEEEAPKVVQSFIRAFDLAKPPLLRAELVELAAERYLLMFDMHHIVSDGVSMDVLVEELVRLYGGESLDPLRIQYKDYAVWQQSDEQKVQLKREEAYWLDRYRGELPVLEMPTDYPRPAVQSFEGQTLTSFVNEATNEGLKQLAAQRGTTLYMVLLAAYTVLLHKYTGQEDVIVGTSIAGRTHGDTQPLIGMFVNTLALRNYPASEKSFLSYLEEVKETTLGAYEHQNYPFEELVDNVQISRDLSRNPLFDTMFSLQNLEETEFELEGLKLSPYPSEYGMAKFDLSVDVTEENGGLECSFEFATALYKESTIRRLSTHFGHLLAAIASRPDAKIAELNLLTAEEKEQILGTFNPAQPEAAPAAAFHRLFEEQAERTPETEAVVYENDRLTYAQLNERANRLAATLRASGIGRETIVGILAERSVDLLVAVLAVWKAGGAYVPLDPDYPAERVRFMLEDSGAKVLLTQTALRERAEVWLGEEELALAVVLYLDDEASYSEERANAPIDSDMVSDMISGKFSSMLFDTALGKLSGMVSGKLTGAVADGDGYGDESHLNVAGMGNFHEACPEDLAYVIYTSGTTGKPKGVMIEHRSLVNTAAGYRREYRLDQFPVRLLQLASFSFDVFVGDIARTLYNGGTMVIVPQDDRIDPSRLHYWMERERVTIFESTPALIVPFMEYVHEQGLDISGMELLITSSDSCSVADYRTLQERFGSLFRIINAYGVTEAAIDSSFYDEELTKLPQTGHVPIGKAWLNAKFYIVDAHLNPVPVGVLGELVIGGVGVARGYLNRPELSKEKFVDSPFAAGERLYRTGDLARWMEDGNVDFIGRIDYQAKIRGYRIETGEIESQLLRVEGVREAVVLVRSDAIGQKVLCAYYTPDTGAELAVNDLRSALAQELPGYMIPSYFVELERLPLTPNGKIDRKALPAPEGEAGSGTEYVVPRNELETKLAAIWQEVLGLTKEIGVYDNFFDIGGHSLRATTLVSKIHKELNMDLPLRDVFLHSTIESMAVAISRLEEKTFVAIPVADDREVYPQSFAQKRLFILNQLEGAELSYNMPEAMLLEGALDRPRFEEAFRKLVARHEVLRTGFEMVDGEASQRIYQDVNLAVEFYRADEQEAEEAIRRFVRPFDLAKPPLLRVGLVEQAPERHILMYDMHHIISDGVSMEIFVEEFVRLYGGEQLEPLRIQYKDYTIWQHSDEQKERLERQEAYWLDMFQGELPVLEMPTDYPRPAVQSYDGQTLEFFLDASKTDGLKQLASETGTTLFMVLLAAYNVLLHKYSGQEDVIVGTPIAGRNHGDVQPLIGMFLNTLAIRSYPASDKTFLTYLNEVKETTLHAFEHQNYPFEQLVDKVQVTRDLSRNPLFDTMFTMQNTENEEFELEGFRLIPYPSVLDTAKFDISLDVGEENGGLDYSFEYATALYKRETIERLAKHYEQLLVTIVSRPDAKIAELNLLTAEEEEHILCAFNPNQSEAVPAVAFHRLFEEQAERTPEETAVVYENDRLTYAQLNERANRLASTLRASGIGRETIVGILAERSVDLLVAVLAVWKAGGAYVPLDPDYPAERVRFMLEDSGTKVLLTQTALQERAEAWLGEEELALAAVFYLDDEASYSEVRANVRMGSDKLSGIVSEEQTNAPMGSDKLSGMISVKPKNAPSGSDMVSSMISGKLTGAVDYGDGDECQLNVAGMGSFHEARQEDLAYVIYTSGTTGKPKGVMIEHRSLVNTAAGYRREYRLDQFPVRLLQLASFSFDVFVGDIARTLYNGGTMVIVPKDDRIDPSRLHYWMERERITIFESTPALIVPFMEYVHEQGLDISGMELLITSSDSCSVADYRTLQERFGSSFRIINAYGVTEAAIDSSFYDEELMKLPQTGHVPIGKAWLNAKFYIVDAHLNPVPVGVLGELVIGGVGVARGYLNRLELTEEKFVDSPFAAGERLYRTGDLARWMEDGNVDFIGRIDNQAKIRGYRVETGEIESQLLRVEGVREAVVLVRSDANGQKALCAYYTPHTGAELTVSDLRGALAQELPGYMIPSYFVELERLPLTPNGKIDRKALPAPEGEAGSGTEYVAPRNELEIKLAEIWQEVLGLAKEIGVHDNFFDIGGHSLRATMLAGKVFKELKVNLPLRDVFRHSTIAAMAEAIARMERREHEAIPQVEEREYYPLSSAQKRLFIQHTLDGADQLYNMPELVQVEGEFDLNRLEAALRKLITRHESLRTGFENVKGEAVQRIYPQVDFAIEHHQADQEDTAQIEQIVRSFVRPFDLGKPPLLRAGVIELEPKLHILLFDMHHIVSDGVSMAIVMDEFSSFYAGEELSPLRIHYKDYAVWQQSKAHRERIERQEAYWLQTFEGELPREDLPIDYERSAVRSYEGAHQEFDVEASLSLRLRELAAESESTLFMVLLAAYTVLLSKYSGQEDVIVGTPVAGRTNADLEPVIGMFVNTLALRNRPSGDKTFLSYLEDVKETALGAFENQDYPFEELVERLNVKREPGRFPLFDAVFDLQNIEERDAELEGISLKNYELDHLEEAKFDLTLFMYENNGALSGGFFYATKLFKETMIRTLTEDYLRILSQIADNPQLELSRIECHKPTTGAKSAVDTIEFAF</sequence>
<dbReference type="Gene3D" id="3.30.559.10">
    <property type="entry name" value="Chloramphenicol acetyltransferase-like domain"/>
    <property type="match status" value="5"/>
</dbReference>
<dbReference type="GO" id="GO:0043041">
    <property type="term" value="P:amino acid activation for nonribosomal peptide biosynthetic process"/>
    <property type="evidence" value="ECO:0007669"/>
    <property type="project" value="TreeGrafter"/>
</dbReference>
<dbReference type="InterPro" id="IPR042099">
    <property type="entry name" value="ANL_N_sf"/>
</dbReference>
<dbReference type="Gene3D" id="1.10.1200.10">
    <property type="entry name" value="ACP-like"/>
    <property type="match status" value="4"/>
</dbReference>
<dbReference type="FunFam" id="2.30.38.10:FF:000001">
    <property type="entry name" value="Non-ribosomal peptide synthetase PvdI"/>
    <property type="match status" value="4"/>
</dbReference>
<feature type="domain" description="Carrier" evidence="10">
    <location>
        <begin position="2344"/>
        <end position="2419"/>
    </location>
</feature>
<gene>
    <name evidence="11" type="ORF">SAMN06295960_4532</name>
</gene>
<dbReference type="InterPro" id="IPR009081">
    <property type="entry name" value="PP-bd_ACP"/>
</dbReference>
<dbReference type="InterPro" id="IPR010060">
    <property type="entry name" value="NRPS_synth"/>
</dbReference>
<feature type="domain" description="Carrier" evidence="10">
    <location>
        <begin position="3456"/>
        <end position="3532"/>
    </location>
</feature>
<dbReference type="FunFam" id="3.40.50.12780:FF:000012">
    <property type="entry name" value="Non-ribosomal peptide synthetase"/>
    <property type="match status" value="2"/>
</dbReference>
<dbReference type="SUPFAM" id="SSF56801">
    <property type="entry name" value="Acetyl-CoA synthetase-like"/>
    <property type="match status" value="4"/>
</dbReference>
<dbReference type="GO" id="GO:0005737">
    <property type="term" value="C:cytoplasm"/>
    <property type="evidence" value="ECO:0007669"/>
    <property type="project" value="TreeGrafter"/>
</dbReference>
<dbReference type="STRING" id="1852522.SAMN06295960_4532"/>
<dbReference type="InterPro" id="IPR023213">
    <property type="entry name" value="CAT-like_dom_sf"/>
</dbReference>